<dbReference type="PANTHER" id="PTHR24189:SF50">
    <property type="entry name" value="ANKYRIN REPEAT AND SOCS BOX PROTEIN 2"/>
    <property type="match status" value="1"/>
</dbReference>
<dbReference type="VEuPathDB" id="CryptoDB:Cvel_16691"/>
<dbReference type="PANTHER" id="PTHR24189">
    <property type="entry name" value="MYOTROPHIN"/>
    <property type="match status" value="1"/>
</dbReference>
<dbReference type="EMBL" id="CDMZ01000326">
    <property type="protein sequence ID" value="CEM11869.1"/>
    <property type="molecule type" value="Genomic_DNA"/>
</dbReference>
<name>A0A0G4FFB0_9ALVE</name>
<gene>
    <name evidence="4" type="ORF">Cvel_16691</name>
</gene>
<evidence type="ECO:0000313" key="4">
    <source>
        <dbReference type="EMBL" id="CEM11869.1"/>
    </source>
</evidence>
<reference evidence="4" key="1">
    <citation type="submission" date="2014-11" db="EMBL/GenBank/DDBJ databases">
        <authorList>
            <person name="Otto D Thomas"/>
            <person name="Naeem Raeece"/>
        </authorList>
    </citation>
    <scope>NUCLEOTIDE SEQUENCE</scope>
</reference>
<organism evidence="4">
    <name type="scientific">Chromera velia CCMP2878</name>
    <dbReference type="NCBI Taxonomy" id="1169474"/>
    <lineage>
        <taxon>Eukaryota</taxon>
        <taxon>Sar</taxon>
        <taxon>Alveolata</taxon>
        <taxon>Colpodellida</taxon>
        <taxon>Chromeraceae</taxon>
        <taxon>Chromera</taxon>
    </lineage>
</organism>
<protein>
    <submittedName>
        <fullName evidence="4">Uncharacterized protein</fullName>
    </submittedName>
</protein>
<dbReference type="PhylomeDB" id="A0A0G4FFB0"/>
<dbReference type="InterPro" id="IPR002110">
    <property type="entry name" value="Ankyrin_rpt"/>
</dbReference>
<accession>A0A0G4FFB0</accession>
<evidence type="ECO:0000256" key="3">
    <source>
        <dbReference type="PROSITE-ProRule" id="PRU00023"/>
    </source>
</evidence>
<sequence>MKEAFPFSDSQVPEILLASGLLGLGGFWKVTSLSKEFVGLRDGSIWGVCAGFDTMSEREEIWRFLESCFKWDNVCALQQLFSLKEVSARYPFLLRRLFQLRDRTLSSVPPLSPPQSLKCVEFLSKNCTTPFSPEMPEGCISTLTRESLSVLLKNGAVHPNAWVLVGAEPVSKKRTPVARPLITALIDARKFDCVETLIEAGARSEEEVAQKEQGGGENGDALRFSVLRRIAKASKEAGCLHWTVIVKQCYDPAISSPRCASEKTALHLAVLCGEAETARVILEVQKELRAADQSLPFAAVSRVSDSRCLSVLKVLGKSGVDFARVGLDEDGYSLLSICCRRRLKLCAEFLLQQGAAVGGVPGKGGMCRVPLIESLGCLPLMSICVQWGADPNQWGVWRYKGRAYLCTSLQAAVQLNRKSSRIFGSVVHQLPV</sequence>
<keyword evidence="1" id="KW-0677">Repeat</keyword>
<dbReference type="InterPro" id="IPR036770">
    <property type="entry name" value="Ankyrin_rpt-contain_sf"/>
</dbReference>
<proteinExistence type="predicted"/>
<dbReference type="PROSITE" id="PS50088">
    <property type="entry name" value="ANK_REPEAT"/>
    <property type="match status" value="1"/>
</dbReference>
<evidence type="ECO:0000256" key="1">
    <source>
        <dbReference type="ARBA" id="ARBA00022737"/>
    </source>
</evidence>
<evidence type="ECO:0000256" key="2">
    <source>
        <dbReference type="ARBA" id="ARBA00023043"/>
    </source>
</evidence>
<dbReference type="Gene3D" id="1.25.40.20">
    <property type="entry name" value="Ankyrin repeat-containing domain"/>
    <property type="match status" value="1"/>
</dbReference>
<feature type="repeat" description="ANK" evidence="3">
    <location>
        <begin position="261"/>
        <end position="293"/>
    </location>
</feature>
<dbReference type="AlphaFoldDB" id="A0A0G4FFB0"/>
<dbReference type="InterPro" id="IPR050745">
    <property type="entry name" value="Multifunctional_regulatory"/>
</dbReference>
<keyword evidence="2 3" id="KW-0040">ANK repeat</keyword>
<dbReference type="SUPFAM" id="SSF48403">
    <property type="entry name" value="Ankyrin repeat"/>
    <property type="match status" value="1"/>
</dbReference>